<evidence type="ECO:0000313" key="13">
    <source>
        <dbReference type="Proteomes" id="UP000757232"/>
    </source>
</evidence>
<dbReference type="Proteomes" id="UP000757232">
    <property type="component" value="Unassembled WGS sequence"/>
</dbReference>
<feature type="repeat" description="Solcar" evidence="8">
    <location>
        <begin position="226"/>
        <end position="327"/>
    </location>
</feature>
<evidence type="ECO:0000256" key="7">
    <source>
        <dbReference type="ARBA" id="ARBA00023136"/>
    </source>
</evidence>
<keyword evidence="13" id="KW-1185">Reference proteome</keyword>
<dbReference type="OrthoDB" id="18574at2759"/>
<keyword evidence="4 8" id="KW-0812">Transmembrane</keyword>
<evidence type="ECO:0000256" key="2">
    <source>
        <dbReference type="ARBA" id="ARBA00006375"/>
    </source>
</evidence>
<comment type="caution">
    <text evidence="12">The sequence shown here is derived from an EMBL/GenBank/DDBJ whole genome shotgun (WGS) entry which is preliminary data.</text>
</comment>
<dbReference type="SUPFAM" id="SSF103506">
    <property type="entry name" value="Mitochondrial carrier"/>
    <property type="match status" value="1"/>
</dbReference>
<feature type="repeat" description="Solcar" evidence="8">
    <location>
        <begin position="112"/>
        <end position="216"/>
    </location>
</feature>
<evidence type="ECO:0000256" key="8">
    <source>
        <dbReference type="PROSITE-ProRule" id="PRU00282"/>
    </source>
</evidence>
<keyword evidence="6 11" id="KW-1133">Transmembrane helix</keyword>
<evidence type="ECO:0000256" key="5">
    <source>
        <dbReference type="ARBA" id="ARBA00022737"/>
    </source>
</evidence>
<feature type="compositionally biased region" description="Low complexity" evidence="10">
    <location>
        <begin position="148"/>
        <end position="157"/>
    </location>
</feature>
<dbReference type="Gene3D" id="1.50.40.10">
    <property type="entry name" value="Mitochondrial carrier domain"/>
    <property type="match status" value="2"/>
</dbReference>
<dbReference type="GO" id="GO:0015217">
    <property type="term" value="F:ADP transmembrane transporter activity"/>
    <property type="evidence" value="ECO:0007669"/>
    <property type="project" value="TreeGrafter"/>
</dbReference>
<dbReference type="PANTHER" id="PTHR45939">
    <property type="entry name" value="PEROXISOMAL MEMBRANE PROTEIN PMP34-RELATED"/>
    <property type="match status" value="1"/>
</dbReference>
<comment type="similarity">
    <text evidence="2 9">Belongs to the mitochondrial carrier (TC 2.A.29) family.</text>
</comment>
<dbReference type="PROSITE" id="PS50920">
    <property type="entry name" value="SOLCAR"/>
    <property type="match status" value="3"/>
</dbReference>
<gene>
    <name evidence="12" type="ORF">A7U60_g593</name>
</gene>
<evidence type="ECO:0000256" key="1">
    <source>
        <dbReference type="ARBA" id="ARBA00004141"/>
    </source>
</evidence>
<dbReference type="InterPro" id="IPR023395">
    <property type="entry name" value="MCP_dom_sf"/>
</dbReference>
<feature type="transmembrane region" description="Helical" evidence="11">
    <location>
        <begin position="189"/>
        <end position="210"/>
    </location>
</feature>
<dbReference type="InterPro" id="IPR052217">
    <property type="entry name" value="Mito/Peroxisomal_Carrier"/>
</dbReference>
<reference evidence="12" key="1">
    <citation type="submission" date="2016-06" db="EMBL/GenBank/DDBJ databases">
        <title>Draft Genome sequence of the fungus Inonotus baumii.</title>
        <authorList>
            <person name="Zhu H."/>
            <person name="Lin W."/>
        </authorList>
    </citation>
    <scope>NUCLEOTIDE SEQUENCE</scope>
    <source>
        <strain evidence="12">821</strain>
    </source>
</reference>
<dbReference type="EMBL" id="LNZH02000036">
    <property type="protein sequence ID" value="OCB92083.1"/>
    <property type="molecule type" value="Genomic_DNA"/>
</dbReference>
<evidence type="ECO:0000256" key="3">
    <source>
        <dbReference type="ARBA" id="ARBA00022448"/>
    </source>
</evidence>
<feature type="transmembrane region" description="Helical" evidence="11">
    <location>
        <begin position="231"/>
        <end position="250"/>
    </location>
</feature>
<sequence>MTSSTLPSLVQAFSGALGGAAANASAYPLDLVCTRLQTSHSRERQGIYATFRKIIKKRGFTGLYDGLQTDTAATLISSFFYFYAYSFLRNRIFKRDRLSSNKSTKRSESATIVALEEIVIGFLAGIASRAVSTPFSLVTVRLQSEQQQQLDSESSGGDLEKGKDGDGRQSRSIASVVKRIYAEGGLRGFWRGFETTTFLCLNPSLTLFLYQAYRKAFLRGKDREQPSPRHAFVGAAISNVIAVTLLYPLLLAKTRLQASSKSTSSANSKETGSHTRKSTSMSMFSIWHSAYQQDGLPGLYQGLEAQLFKGFVSQGLAMMVKQRIEQIIIALYLYYIQHKKSPRMGLR</sequence>
<keyword evidence="3 9" id="KW-0813">Transport</keyword>
<evidence type="ECO:0000256" key="10">
    <source>
        <dbReference type="SAM" id="MobiDB-lite"/>
    </source>
</evidence>
<evidence type="ECO:0000256" key="4">
    <source>
        <dbReference type="ARBA" id="ARBA00022692"/>
    </source>
</evidence>
<evidence type="ECO:0000313" key="12">
    <source>
        <dbReference type="EMBL" id="OCB92083.1"/>
    </source>
</evidence>
<keyword evidence="7 8" id="KW-0472">Membrane</keyword>
<feature type="transmembrane region" description="Helical" evidence="11">
    <location>
        <begin position="71"/>
        <end position="88"/>
    </location>
</feature>
<name>A0A9Q5I5L6_SANBA</name>
<organism evidence="12 13">
    <name type="scientific">Sanghuangporus baumii</name>
    <name type="common">Phellinus baumii</name>
    <dbReference type="NCBI Taxonomy" id="108892"/>
    <lineage>
        <taxon>Eukaryota</taxon>
        <taxon>Fungi</taxon>
        <taxon>Dikarya</taxon>
        <taxon>Basidiomycota</taxon>
        <taxon>Agaricomycotina</taxon>
        <taxon>Agaricomycetes</taxon>
        <taxon>Hymenochaetales</taxon>
        <taxon>Hymenochaetaceae</taxon>
        <taxon>Sanghuangporus</taxon>
    </lineage>
</organism>
<evidence type="ECO:0000256" key="6">
    <source>
        <dbReference type="ARBA" id="ARBA00022989"/>
    </source>
</evidence>
<evidence type="ECO:0000256" key="9">
    <source>
        <dbReference type="RuleBase" id="RU000488"/>
    </source>
</evidence>
<feature type="repeat" description="Solcar" evidence="8">
    <location>
        <begin position="6"/>
        <end position="91"/>
    </location>
</feature>
<protein>
    <submittedName>
        <fullName evidence="12">Mitochondrial carrier</fullName>
    </submittedName>
</protein>
<keyword evidence="5" id="KW-0677">Repeat</keyword>
<dbReference type="Pfam" id="PF00153">
    <property type="entry name" value="Mito_carr"/>
    <property type="match status" value="3"/>
</dbReference>
<feature type="region of interest" description="Disordered" evidence="10">
    <location>
        <begin position="148"/>
        <end position="170"/>
    </location>
</feature>
<dbReference type="PANTHER" id="PTHR45939:SF2">
    <property type="entry name" value="CARRIER PROTEIN, PUTATIVE (AFU_ORTHOLOGUE AFUA_2G13870)-RELATED"/>
    <property type="match status" value="1"/>
</dbReference>
<evidence type="ECO:0000256" key="11">
    <source>
        <dbReference type="SAM" id="Phobius"/>
    </source>
</evidence>
<dbReference type="InterPro" id="IPR018108">
    <property type="entry name" value="MCP_transmembrane"/>
</dbReference>
<accession>A0A9Q5I5L6</accession>
<dbReference type="AlphaFoldDB" id="A0A9Q5I5L6"/>
<feature type="compositionally biased region" description="Basic and acidic residues" evidence="10">
    <location>
        <begin position="158"/>
        <end position="169"/>
    </location>
</feature>
<proteinExistence type="inferred from homology"/>
<comment type="subcellular location">
    <subcellularLocation>
        <location evidence="1">Membrane</location>
        <topology evidence="1">Multi-pass membrane protein</topology>
    </subcellularLocation>
</comment>
<dbReference type="GO" id="GO:0016020">
    <property type="term" value="C:membrane"/>
    <property type="evidence" value="ECO:0007669"/>
    <property type="project" value="UniProtKB-SubCell"/>
</dbReference>